<evidence type="ECO:0000256" key="4">
    <source>
        <dbReference type="ARBA" id="ARBA00022795"/>
    </source>
</evidence>
<dbReference type="GO" id="GO:0044781">
    <property type="term" value="P:bacterial-type flagellum organization"/>
    <property type="evidence" value="ECO:0007669"/>
    <property type="project" value="UniProtKB-KW"/>
</dbReference>
<feature type="compositionally biased region" description="Polar residues" evidence="9">
    <location>
        <begin position="16"/>
        <end position="44"/>
    </location>
</feature>
<keyword evidence="6" id="KW-0804">Transcription</keyword>
<keyword evidence="11" id="KW-0282">Flagellum</keyword>
<comment type="function">
    <text evidence="7">Responsible for the coupling of flagellin expression to flagellar assembly by preventing expression of the flagellin genes when a component of the middle class of proteins is defective. It negatively regulates flagellar genes by inhibiting the activity of FliA by directly binding to FliA.</text>
</comment>
<evidence type="ECO:0000256" key="2">
    <source>
        <dbReference type="ARBA" id="ARBA00017823"/>
    </source>
</evidence>
<protein>
    <recommendedName>
        <fullName evidence="2">Negative regulator of flagellin synthesis</fullName>
    </recommendedName>
    <alternativeName>
        <fullName evidence="8">Anti-sigma-28 factor</fullName>
    </alternativeName>
</protein>
<evidence type="ECO:0000259" key="10">
    <source>
        <dbReference type="Pfam" id="PF04316"/>
    </source>
</evidence>
<dbReference type="InterPro" id="IPR035890">
    <property type="entry name" value="Anti-sigma-28_factor_FlgM_sf"/>
</dbReference>
<dbReference type="AlphaFoldDB" id="A0A348WQ06"/>
<evidence type="ECO:0000256" key="6">
    <source>
        <dbReference type="ARBA" id="ARBA00023163"/>
    </source>
</evidence>
<evidence type="ECO:0000313" key="11">
    <source>
        <dbReference type="EMBL" id="HAR56618.1"/>
    </source>
</evidence>
<dbReference type="GO" id="GO:0045892">
    <property type="term" value="P:negative regulation of DNA-templated transcription"/>
    <property type="evidence" value="ECO:0007669"/>
    <property type="project" value="InterPro"/>
</dbReference>
<feature type="domain" description="Anti-sigma-28 factor FlgM C-terminal" evidence="10">
    <location>
        <begin position="42"/>
        <end position="94"/>
    </location>
</feature>
<evidence type="ECO:0000256" key="3">
    <source>
        <dbReference type="ARBA" id="ARBA00022491"/>
    </source>
</evidence>
<gene>
    <name evidence="11" type="primary">flgM</name>
    <name evidence="11" type="ORF">DCR58_07515</name>
</gene>
<dbReference type="InterPro" id="IPR031316">
    <property type="entry name" value="FlgM_C"/>
</dbReference>
<evidence type="ECO:0000256" key="5">
    <source>
        <dbReference type="ARBA" id="ARBA00023015"/>
    </source>
</evidence>
<dbReference type="NCBIfam" id="TIGR03824">
    <property type="entry name" value="FlgM_jcvi"/>
    <property type="match status" value="1"/>
</dbReference>
<evidence type="ECO:0000256" key="7">
    <source>
        <dbReference type="ARBA" id="ARBA00024739"/>
    </source>
</evidence>
<dbReference type="Proteomes" id="UP000262878">
    <property type="component" value="Unassembled WGS sequence"/>
</dbReference>
<comment type="caution">
    <text evidence="11">The sequence shown here is derived from an EMBL/GenBank/DDBJ whole genome shotgun (WGS) entry which is preliminary data.</text>
</comment>
<name>A0A348WQ06_9GAMM</name>
<dbReference type="RefSeq" id="WP_006954845.1">
    <property type="nucleotide sequence ID" value="NZ_DAIRLQ010000007.1"/>
</dbReference>
<reference evidence="11 12" key="1">
    <citation type="journal article" date="2018" name="Nat. Biotechnol.">
        <title>A standardized bacterial taxonomy based on genome phylogeny substantially revises the tree of life.</title>
        <authorList>
            <person name="Parks D.H."/>
            <person name="Chuvochina M."/>
            <person name="Waite D.W."/>
            <person name="Rinke C."/>
            <person name="Skarshewski A."/>
            <person name="Chaumeil P.A."/>
            <person name="Hugenholtz P."/>
        </authorList>
    </citation>
    <scope>NUCLEOTIDE SEQUENCE [LARGE SCALE GENOMIC DNA]</scope>
    <source>
        <strain evidence="11">UBA9360</strain>
    </source>
</reference>
<organism evidence="11 12">
    <name type="scientific">Idiomarina baltica</name>
    <dbReference type="NCBI Taxonomy" id="190892"/>
    <lineage>
        <taxon>Bacteria</taxon>
        <taxon>Pseudomonadati</taxon>
        <taxon>Pseudomonadota</taxon>
        <taxon>Gammaproteobacteria</taxon>
        <taxon>Alteromonadales</taxon>
        <taxon>Idiomarinaceae</taxon>
        <taxon>Idiomarina</taxon>
    </lineage>
</organism>
<evidence type="ECO:0000256" key="9">
    <source>
        <dbReference type="SAM" id="MobiDB-lite"/>
    </source>
</evidence>
<accession>A0A348WQ06</accession>
<keyword evidence="11" id="KW-0969">Cilium</keyword>
<keyword evidence="3" id="KW-0678">Repressor</keyword>
<dbReference type="EMBL" id="DMUP01000173">
    <property type="protein sequence ID" value="HAR56618.1"/>
    <property type="molecule type" value="Genomic_DNA"/>
</dbReference>
<keyword evidence="4" id="KW-1005">Bacterial flagellum biogenesis</keyword>
<evidence type="ECO:0000313" key="12">
    <source>
        <dbReference type="Proteomes" id="UP000262878"/>
    </source>
</evidence>
<dbReference type="InterPro" id="IPR007412">
    <property type="entry name" value="FlgM"/>
</dbReference>
<dbReference type="STRING" id="314276.OS145_10962"/>
<evidence type="ECO:0000256" key="1">
    <source>
        <dbReference type="ARBA" id="ARBA00005322"/>
    </source>
</evidence>
<feature type="compositionally biased region" description="Low complexity" evidence="9">
    <location>
        <begin position="1"/>
        <end position="15"/>
    </location>
</feature>
<evidence type="ECO:0000256" key="8">
    <source>
        <dbReference type="ARBA" id="ARBA00030117"/>
    </source>
</evidence>
<feature type="region of interest" description="Disordered" evidence="9">
    <location>
        <begin position="1"/>
        <end position="44"/>
    </location>
</feature>
<keyword evidence="5" id="KW-0805">Transcription regulation</keyword>
<proteinExistence type="inferred from homology"/>
<keyword evidence="11" id="KW-0966">Cell projection</keyword>
<sequence length="111" mass="11938">MAININNNGVKNNTIDTKQTQRQVSSNSNGQTDSATQKSAESVSLTSEAKNINALQEKAMNSSGIDQAKVDRIKAAIENGSYKVDVERLASKLAQFEGDLFGDSIDTDKQS</sequence>
<dbReference type="Pfam" id="PF04316">
    <property type="entry name" value="FlgM"/>
    <property type="match status" value="1"/>
</dbReference>
<comment type="similarity">
    <text evidence="1">Belongs to the FlgM family.</text>
</comment>
<dbReference type="SUPFAM" id="SSF101498">
    <property type="entry name" value="Anti-sigma factor FlgM"/>
    <property type="match status" value="1"/>
</dbReference>